<evidence type="ECO:0000259" key="6">
    <source>
        <dbReference type="Pfam" id="PF00441"/>
    </source>
</evidence>
<organism evidence="9 10">
    <name type="scientific">Zwartia hollandica</name>
    <dbReference type="NCBI Taxonomy" id="324606"/>
    <lineage>
        <taxon>Bacteria</taxon>
        <taxon>Pseudomonadati</taxon>
        <taxon>Pseudomonadota</taxon>
        <taxon>Betaproteobacteria</taxon>
        <taxon>Burkholderiales</taxon>
        <taxon>Alcaligenaceae</taxon>
        <taxon>Zwartia</taxon>
    </lineage>
</organism>
<evidence type="ECO:0000256" key="5">
    <source>
        <dbReference type="ARBA" id="ARBA00023002"/>
    </source>
</evidence>
<dbReference type="RefSeq" id="WP_259660151.1">
    <property type="nucleotide sequence ID" value="NZ_JAHXRI010000006.1"/>
</dbReference>
<dbReference type="CDD" id="cd00567">
    <property type="entry name" value="ACAD"/>
    <property type="match status" value="1"/>
</dbReference>
<dbReference type="InterPro" id="IPR036250">
    <property type="entry name" value="AcylCo_DH-like_C"/>
</dbReference>
<keyword evidence="10" id="KW-1185">Reference proteome</keyword>
<dbReference type="SUPFAM" id="SSF47203">
    <property type="entry name" value="Acyl-CoA dehydrogenase C-terminal domain-like"/>
    <property type="match status" value="1"/>
</dbReference>
<evidence type="ECO:0000256" key="3">
    <source>
        <dbReference type="ARBA" id="ARBA00022630"/>
    </source>
</evidence>
<keyword evidence="4" id="KW-0274">FAD</keyword>
<feature type="domain" description="Acyl-CoA dehydrogenase/oxidase C-terminal" evidence="6">
    <location>
        <begin position="227"/>
        <end position="374"/>
    </location>
</feature>
<dbReference type="InterPro" id="IPR009075">
    <property type="entry name" value="AcylCo_DH/oxidase_C"/>
</dbReference>
<dbReference type="InterPro" id="IPR006091">
    <property type="entry name" value="Acyl-CoA_Oxase/DH_mid-dom"/>
</dbReference>
<dbReference type="Gene3D" id="1.20.140.10">
    <property type="entry name" value="Butyryl-CoA Dehydrogenase, subunit A, domain 3"/>
    <property type="match status" value="1"/>
</dbReference>
<keyword evidence="5" id="KW-0560">Oxidoreductase</keyword>
<dbReference type="SUPFAM" id="SSF56645">
    <property type="entry name" value="Acyl-CoA dehydrogenase NM domain-like"/>
    <property type="match status" value="1"/>
</dbReference>
<reference evidence="9" key="1">
    <citation type="submission" date="2021-07" db="EMBL/GenBank/DDBJ databases">
        <title>New genus and species of the family Alcaligenaceae.</title>
        <authorList>
            <person name="Hahn M.W."/>
        </authorList>
    </citation>
    <scope>NUCLEOTIDE SEQUENCE</scope>
    <source>
        <strain evidence="9">LF4-65</strain>
    </source>
</reference>
<comment type="cofactor">
    <cofactor evidence="1">
        <name>FAD</name>
        <dbReference type="ChEBI" id="CHEBI:57692"/>
    </cofactor>
</comment>
<dbReference type="InterPro" id="IPR046373">
    <property type="entry name" value="Acyl-CoA_Oxase/DH_mid-dom_sf"/>
</dbReference>
<dbReference type="GO" id="GO:0050660">
    <property type="term" value="F:flavin adenine dinucleotide binding"/>
    <property type="evidence" value="ECO:0007669"/>
    <property type="project" value="InterPro"/>
</dbReference>
<dbReference type="InterPro" id="IPR013786">
    <property type="entry name" value="AcylCoA_DH/ox_N"/>
</dbReference>
<evidence type="ECO:0000313" key="9">
    <source>
        <dbReference type="EMBL" id="MBZ1349728.1"/>
    </source>
</evidence>
<keyword evidence="3" id="KW-0285">Flavoprotein</keyword>
<evidence type="ECO:0000256" key="2">
    <source>
        <dbReference type="ARBA" id="ARBA00009347"/>
    </source>
</evidence>
<evidence type="ECO:0000259" key="8">
    <source>
        <dbReference type="Pfam" id="PF02771"/>
    </source>
</evidence>
<sequence>MDVLLTEEEQMVVTSAREFLVGECSTALVRKMELDPLGYPPTLWEKCAEMGWPGMCLPEEYGGQALPLAYLGLVLQEIGRAVAPVPLHSTAVTAITLSRYASKSMCEKILPDVCTGKTILTWAFSEEDPRFVPGSVKMQARADGDDFVLTGRKLFVDNFLASSHCLVACRSAASDASSEGISLFLVDTKTKGISSTPLRTLAKDQQCEVVFNQVRVPKSALVGKLHQGWVAMEQLLDLATVLLCTQMLGATRMDAEMAIDHAKFREAFGQPIGAFQSIQHMCADMIIWIDGGELLAYEALWKMDNGLPAQVEVSQAKAFCNEKCPAVARNSQSIHGGIGFMMEFDLHLWLRRITAWSMRLGTSFEHRERIASALLDTPGNVVLGGPVPPLAA</sequence>
<dbReference type="Pfam" id="PF02770">
    <property type="entry name" value="Acyl-CoA_dh_M"/>
    <property type="match status" value="1"/>
</dbReference>
<dbReference type="PANTHER" id="PTHR43884:SF20">
    <property type="entry name" value="ACYL-COA DEHYDROGENASE FADE28"/>
    <property type="match status" value="1"/>
</dbReference>
<comment type="similarity">
    <text evidence="2">Belongs to the acyl-CoA dehydrogenase family.</text>
</comment>
<dbReference type="Gene3D" id="1.10.540.10">
    <property type="entry name" value="Acyl-CoA dehydrogenase/oxidase, N-terminal domain"/>
    <property type="match status" value="1"/>
</dbReference>
<dbReference type="EMBL" id="JAHXRI010000006">
    <property type="protein sequence ID" value="MBZ1349728.1"/>
    <property type="molecule type" value="Genomic_DNA"/>
</dbReference>
<dbReference type="InterPro" id="IPR009100">
    <property type="entry name" value="AcylCoA_DH/oxidase_NM_dom_sf"/>
</dbReference>
<accession>A0A953T105</accession>
<dbReference type="Pfam" id="PF00441">
    <property type="entry name" value="Acyl-CoA_dh_1"/>
    <property type="match status" value="1"/>
</dbReference>
<dbReference type="Gene3D" id="2.40.110.10">
    <property type="entry name" value="Butyryl-CoA Dehydrogenase, subunit A, domain 2"/>
    <property type="match status" value="1"/>
</dbReference>
<dbReference type="AlphaFoldDB" id="A0A953T105"/>
<dbReference type="Proteomes" id="UP000739565">
    <property type="component" value="Unassembled WGS sequence"/>
</dbReference>
<dbReference type="InterPro" id="IPR037069">
    <property type="entry name" value="AcylCoA_DH/ox_N_sf"/>
</dbReference>
<evidence type="ECO:0000256" key="4">
    <source>
        <dbReference type="ARBA" id="ARBA00022827"/>
    </source>
</evidence>
<dbReference type="Pfam" id="PF02771">
    <property type="entry name" value="Acyl-CoA_dh_N"/>
    <property type="match status" value="1"/>
</dbReference>
<proteinExistence type="inferred from homology"/>
<feature type="domain" description="Acyl-CoA oxidase/dehydrogenase middle" evidence="7">
    <location>
        <begin position="123"/>
        <end position="214"/>
    </location>
</feature>
<comment type="caution">
    <text evidence="9">The sequence shown here is derived from an EMBL/GenBank/DDBJ whole genome shotgun (WGS) entry which is preliminary data.</text>
</comment>
<dbReference type="GO" id="GO:0003995">
    <property type="term" value="F:acyl-CoA dehydrogenase activity"/>
    <property type="evidence" value="ECO:0007669"/>
    <property type="project" value="TreeGrafter"/>
</dbReference>
<evidence type="ECO:0000256" key="1">
    <source>
        <dbReference type="ARBA" id="ARBA00001974"/>
    </source>
</evidence>
<protein>
    <submittedName>
        <fullName evidence="9">Acyl-CoA/acyl-ACP dehydrogenase</fullName>
    </submittedName>
</protein>
<feature type="domain" description="Acyl-CoA dehydrogenase/oxidase N-terminal" evidence="8">
    <location>
        <begin position="6"/>
        <end position="117"/>
    </location>
</feature>
<evidence type="ECO:0000259" key="7">
    <source>
        <dbReference type="Pfam" id="PF02770"/>
    </source>
</evidence>
<evidence type="ECO:0000313" key="10">
    <source>
        <dbReference type="Proteomes" id="UP000739565"/>
    </source>
</evidence>
<dbReference type="PANTHER" id="PTHR43884">
    <property type="entry name" value="ACYL-COA DEHYDROGENASE"/>
    <property type="match status" value="1"/>
</dbReference>
<name>A0A953T105_9BURK</name>
<gene>
    <name evidence="9" type="ORF">KZZ10_03640</name>
</gene>